<dbReference type="GO" id="GO:0005952">
    <property type="term" value="C:cAMP-dependent protein kinase complex"/>
    <property type="evidence" value="ECO:0007669"/>
    <property type="project" value="TreeGrafter"/>
</dbReference>
<feature type="compositionally biased region" description="Basic residues" evidence="8">
    <location>
        <begin position="630"/>
        <end position="643"/>
    </location>
</feature>
<feature type="compositionally biased region" description="Basic and acidic residues" evidence="8">
    <location>
        <begin position="51"/>
        <end position="67"/>
    </location>
</feature>
<dbReference type="InterPro" id="IPR000961">
    <property type="entry name" value="AGC-kinase_C"/>
</dbReference>
<dbReference type="PROSITE" id="PS51285">
    <property type="entry name" value="AGC_KINASE_CTER"/>
    <property type="match status" value="1"/>
</dbReference>
<evidence type="ECO:0000313" key="11">
    <source>
        <dbReference type="EMBL" id="CAF0958503.1"/>
    </source>
</evidence>
<proteinExistence type="predicted"/>
<feature type="compositionally biased region" description="Basic and acidic residues" evidence="8">
    <location>
        <begin position="105"/>
        <end position="116"/>
    </location>
</feature>
<evidence type="ECO:0000256" key="5">
    <source>
        <dbReference type="ARBA" id="ARBA00022777"/>
    </source>
</evidence>
<dbReference type="SUPFAM" id="SSF56112">
    <property type="entry name" value="Protein kinase-like (PK-like)"/>
    <property type="match status" value="1"/>
</dbReference>
<dbReference type="InterPro" id="IPR008271">
    <property type="entry name" value="Ser/Thr_kinase_AS"/>
</dbReference>
<keyword evidence="5" id="KW-0418">Kinase</keyword>
<dbReference type="GO" id="GO:0005524">
    <property type="term" value="F:ATP binding"/>
    <property type="evidence" value="ECO:0007669"/>
    <property type="project" value="UniProtKB-UniRule"/>
</dbReference>
<dbReference type="InterPro" id="IPR011009">
    <property type="entry name" value="Kinase-like_dom_sf"/>
</dbReference>
<feature type="region of interest" description="Disordered" evidence="8">
    <location>
        <begin position="391"/>
        <end position="569"/>
    </location>
</feature>
<keyword evidence="12" id="KW-1185">Reference proteome</keyword>
<feature type="compositionally biased region" description="Polar residues" evidence="8">
    <location>
        <begin position="705"/>
        <end position="719"/>
    </location>
</feature>
<evidence type="ECO:0000259" key="10">
    <source>
        <dbReference type="PROSITE" id="PS51285"/>
    </source>
</evidence>
<evidence type="ECO:0000256" key="3">
    <source>
        <dbReference type="ARBA" id="ARBA00022679"/>
    </source>
</evidence>
<evidence type="ECO:0000259" key="9">
    <source>
        <dbReference type="PROSITE" id="PS50011"/>
    </source>
</evidence>
<accession>A0A814DHM0</accession>
<feature type="compositionally biased region" description="Basic residues" evidence="8">
    <location>
        <begin position="533"/>
        <end position="542"/>
    </location>
</feature>
<comment type="caution">
    <text evidence="11">The sequence shown here is derived from an EMBL/GenBank/DDBJ whole genome shotgun (WGS) entry which is preliminary data.</text>
</comment>
<dbReference type="Proteomes" id="UP000663828">
    <property type="component" value="Unassembled WGS sequence"/>
</dbReference>
<keyword evidence="3" id="KW-0808">Transferase</keyword>
<dbReference type="AlphaFoldDB" id="A0A814DHM0"/>
<feature type="domain" description="Protein kinase" evidence="9">
    <location>
        <begin position="780"/>
        <end position="1048"/>
    </location>
</feature>
<evidence type="ECO:0000256" key="8">
    <source>
        <dbReference type="SAM" id="MobiDB-lite"/>
    </source>
</evidence>
<dbReference type="EMBL" id="CAJNOR010000599">
    <property type="protein sequence ID" value="CAF0958503.1"/>
    <property type="molecule type" value="Genomic_DNA"/>
</dbReference>
<organism evidence="11 12">
    <name type="scientific">Adineta ricciae</name>
    <name type="common">Rotifer</name>
    <dbReference type="NCBI Taxonomy" id="249248"/>
    <lineage>
        <taxon>Eukaryota</taxon>
        <taxon>Metazoa</taxon>
        <taxon>Spiralia</taxon>
        <taxon>Gnathifera</taxon>
        <taxon>Rotifera</taxon>
        <taxon>Eurotatoria</taxon>
        <taxon>Bdelloidea</taxon>
        <taxon>Adinetida</taxon>
        <taxon>Adinetidae</taxon>
        <taxon>Adineta</taxon>
    </lineage>
</organism>
<gene>
    <name evidence="11" type="ORF">XAT740_LOCUS11051</name>
</gene>
<dbReference type="Pfam" id="PF00069">
    <property type="entry name" value="Pkinase"/>
    <property type="match status" value="1"/>
</dbReference>
<evidence type="ECO:0000256" key="7">
    <source>
        <dbReference type="PROSITE-ProRule" id="PRU10141"/>
    </source>
</evidence>
<feature type="compositionally biased region" description="Polar residues" evidence="8">
    <location>
        <begin position="550"/>
        <end position="560"/>
    </location>
</feature>
<name>A0A814DHM0_ADIRI</name>
<dbReference type="PANTHER" id="PTHR24353:SF37">
    <property type="entry name" value="CAMP-DEPENDENT PROTEIN KINASE CATALYTIC SUBUNIT PRKX"/>
    <property type="match status" value="1"/>
</dbReference>
<keyword evidence="2" id="KW-0597">Phosphoprotein</keyword>
<feature type="region of interest" description="Disordered" evidence="8">
    <location>
        <begin position="627"/>
        <end position="719"/>
    </location>
</feature>
<keyword evidence="4 7" id="KW-0547">Nucleotide-binding</keyword>
<evidence type="ECO:0000256" key="4">
    <source>
        <dbReference type="ARBA" id="ARBA00022741"/>
    </source>
</evidence>
<reference evidence="11" key="1">
    <citation type="submission" date="2021-02" db="EMBL/GenBank/DDBJ databases">
        <authorList>
            <person name="Nowell W R."/>
        </authorList>
    </citation>
    <scope>NUCLEOTIDE SEQUENCE</scope>
</reference>
<evidence type="ECO:0000256" key="2">
    <source>
        <dbReference type="ARBA" id="ARBA00022553"/>
    </source>
</evidence>
<dbReference type="PANTHER" id="PTHR24353">
    <property type="entry name" value="CYCLIC NUCLEOTIDE-DEPENDENT PROTEIN KINASE"/>
    <property type="match status" value="1"/>
</dbReference>
<feature type="region of interest" description="Disordered" evidence="8">
    <location>
        <begin position="104"/>
        <end position="166"/>
    </location>
</feature>
<protein>
    <submittedName>
        <fullName evidence="11">Uncharacterized protein</fullName>
    </submittedName>
</protein>
<evidence type="ECO:0000256" key="1">
    <source>
        <dbReference type="ARBA" id="ARBA00022527"/>
    </source>
</evidence>
<keyword evidence="6 7" id="KW-0067">ATP-binding</keyword>
<dbReference type="InterPro" id="IPR000719">
    <property type="entry name" value="Prot_kinase_dom"/>
</dbReference>
<feature type="region of interest" description="Disordered" evidence="8">
    <location>
        <begin position="193"/>
        <end position="248"/>
    </location>
</feature>
<dbReference type="GO" id="GO:0004691">
    <property type="term" value="F:cAMP-dependent protein kinase activity"/>
    <property type="evidence" value="ECO:0007669"/>
    <property type="project" value="TreeGrafter"/>
</dbReference>
<dbReference type="PROSITE" id="PS00108">
    <property type="entry name" value="PROTEIN_KINASE_ST"/>
    <property type="match status" value="1"/>
</dbReference>
<dbReference type="FunFam" id="1.10.510.10:FF:000048">
    <property type="entry name" value="Protein kinase C"/>
    <property type="match status" value="1"/>
</dbReference>
<feature type="region of interest" description="Disordered" evidence="8">
    <location>
        <begin position="31"/>
        <end position="87"/>
    </location>
</feature>
<dbReference type="GO" id="GO:0005829">
    <property type="term" value="C:cytosol"/>
    <property type="evidence" value="ECO:0007669"/>
    <property type="project" value="TreeGrafter"/>
</dbReference>
<dbReference type="InterPro" id="IPR017441">
    <property type="entry name" value="Protein_kinase_ATP_BS"/>
</dbReference>
<keyword evidence="1" id="KW-0723">Serine/threonine-protein kinase</keyword>
<dbReference type="SMART" id="SM00220">
    <property type="entry name" value="S_TKc"/>
    <property type="match status" value="1"/>
</dbReference>
<evidence type="ECO:0000313" key="12">
    <source>
        <dbReference type="Proteomes" id="UP000663828"/>
    </source>
</evidence>
<feature type="binding site" evidence="7">
    <location>
        <position position="811"/>
    </location>
    <ligand>
        <name>ATP</name>
        <dbReference type="ChEBI" id="CHEBI:30616"/>
    </ligand>
</feature>
<feature type="compositionally biased region" description="Polar residues" evidence="8">
    <location>
        <begin position="414"/>
        <end position="437"/>
    </location>
</feature>
<dbReference type="Gene3D" id="1.10.510.10">
    <property type="entry name" value="Transferase(Phosphotransferase) domain 1"/>
    <property type="match status" value="1"/>
</dbReference>
<feature type="domain" description="AGC-kinase C-terminal" evidence="10">
    <location>
        <begin position="1049"/>
        <end position="1102"/>
    </location>
</feature>
<sequence>MTAITETDKMNFRTQMVNGKPQIFYDAIDDSSTKARSKRNSRAINTTTRQFDQRNKGDNQKYVEPKRQPTKNEQSTNKKRVNDDDSLGVYMTMDEIADLVTAVKENSKNDSNHTSDTKALSPPRYHSEPTVATAVPNLDLGLEPPPLPVSQTTPREETLNRMASKKREKWLKEKAEIERMQLEIEYDQLKHQLSPRQKKNASPQRSTFQYDFPPSTTNKSSAPASLKQNGQQYDMSTRNNEDESQDPMKTRLMEKKQQQWNQENSDKMSYWDPFGRPGAGAPKRHDTQPRINNTIANVPPLHRSPPRAQENSVSTILPSDRGRVPAAMRTNIAFGNDRHQEDVETLKEMERRQWLDDLHKQIEENKRKKYVQQESERRQDFLRDKVHPLVQEAASRHPPPPSSDVSSTHHNDVKSNGATSNQRSGENLFGSNSNSKTEPPHLHVGFDRQQAYRPSDARRDESVNTVDATFRGDQIDYRRPPNRRGPSHAYEDSDLPPQVPNHHRDGVYRNNSHYPGKKPTHMHSADDNQPSRHTSHANHHMNAHNAGTTSQMNGQRTSHGATDVHNRPLWNYNQQKRGEYIPNSKRDPHYEKRQRLKNMELGNYDCIDDVQKKTCYNRWNSDSEIEKKQVTRTRVPKTASHGHHKDESIMNLLRGQHKQQNDTYGTRYPPSNHVKADDQYTSNHPSSLERYDNYVPYSRTDEAPESSQPMNTTSYQPVSETNANTNYQAYDSENTNRQYPTTQPIQYSTPATKQEQILQQLSTIREQEDFRESNHKLFMEELITTIGVGTFSRVILARRCSENYEEFFVVKTMAIRDIVEKKQVNHVNDERRILAAVQHPFIVRFYESYRDTRYLYLSMEFLSGGELFSYFRQAGRLRKTAVRFYACEIILALEYLHNLLIVYRDLKLENLVLDAHGHVKLTDFGFSKYVPDRTYTLCGTPEYLAPEMILSSHGHSFGVDWYALGIVIYELLVGHTPFAAIDQQNHPSSIFLRILNAQIPWPYAPPCHSEIIDRTGRNLIRKLLERDRTRRMGCMAGGASDIKRHRWFKQVPWTDALEGRIRPPIVPRVDYPGDTQNFESFTHERFHAPQCTNEEYNLFDKF</sequence>
<feature type="compositionally biased region" description="Polar residues" evidence="8">
    <location>
        <begin position="200"/>
        <end position="238"/>
    </location>
</feature>
<dbReference type="PROSITE" id="PS50011">
    <property type="entry name" value="PROTEIN_KINASE_DOM"/>
    <property type="match status" value="1"/>
</dbReference>
<dbReference type="Gene3D" id="3.30.200.20">
    <property type="entry name" value="Phosphorylase Kinase, domain 1"/>
    <property type="match status" value="1"/>
</dbReference>
<dbReference type="PROSITE" id="PS00107">
    <property type="entry name" value="PROTEIN_KINASE_ATP"/>
    <property type="match status" value="1"/>
</dbReference>
<evidence type="ECO:0000256" key="6">
    <source>
        <dbReference type="ARBA" id="ARBA00022840"/>
    </source>
</evidence>